<name>A0ABQ3Z9S0_9ACTN</name>
<reference evidence="1 2" key="1">
    <citation type="submission" date="2021-01" db="EMBL/GenBank/DDBJ databases">
        <title>Whole genome shotgun sequence of Actinoplanes durhamensis NBRC 14914.</title>
        <authorList>
            <person name="Komaki H."/>
            <person name="Tamura T."/>
        </authorList>
    </citation>
    <scope>NUCLEOTIDE SEQUENCE [LARGE SCALE GENOMIC DNA]</scope>
    <source>
        <strain evidence="1 2">NBRC 14914</strain>
    </source>
</reference>
<proteinExistence type="predicted"/>
<accession>A0ABQ3Z9S0</accession>
<dbReference type="EMBL" id="BOML01000064">
    <property type="protein sequence ID" value="GIE06531.1"/>
    <property type="molecule type" value="Genomic_DNA"/>
</dbReference>
<comment type="caution">
    <text evidence="1">The sequence shown here is derived from an EMBL/GenBank/DDBJ whole genome shotgun (WGS) entry which is preliminary data.</text>
</comment>
<evidence type="ECO:0000313" key="2">
    <source>
        <dbReference type="Proteomes" id="UP000637628"/>
    </source>
</evidence>
<keyword evidence="2" id="KW-1185">Reference proteome</keyword>
<dbReference type="Proteomes" id="UP000637628">
    <property type="component" value="Unassembled WGS sequence"/>
</dbReference>
<sequence>MGDFSECVVARFQFLVDDLGFTGADTSHDGFVGYSDGPWAVWVVHERRGDAVETNLRYDDVVQVYRAPMRAVLDLARVGDPDRIRIAARTPSEMQASVESQAAALRLLVPVLRAGGKGLIEPVA</sequence>
<organism evidence="1 2">
    <name type="scientific">Paractinoplanes durhamensis</name>
    <dbReference type="NCBI Taxonomy" id="113563"/>
    <lineage>
        <taxon>Bacteria</taxon>
        <taxon>Bacillati</taxon>
        <taxon>Actinomycetota</taxon>
        <taxon>Actinomycetes</taxon>
        <taxon>Micromonosporales</taxon>
        <taxon>Micromonosporaceae</taxon>
        <taxon>Paractinoplanes</taxon>
    </lineage>
</organism>
<dbReference type="RefSeq" id="WP_203734385.1">
    <property type="nucleotide sequence ID" value="NZ_BAAATX010000020.1"/>
</dbReference>
<evidence type="ECO:0000313" key="1">
    <source>
        <dbReference type="EMBL" id="GIE06531.1"/>
    </source>
</evidence>
<protein>
    <submittedName>
        <fullName evidence="1">Uncharacterized protein</fullName>
    </submittedName>
</protein>
<gene>
    <name evidence="1" type="ORF">Adu01nite_78810</name>
</gene>